<keyword evidence="7" id="KW-1185">Reference proteome</keyword>
<evidence type="ECO:0000256" key="1">
    <source>
        <dbReference type="ARBA" id="ARBA00022741"/>
    </source>
</evidence>
<dbReference type="PANTHER" id="PTHR47961:SF12">
    <property type="entry name" value="HELICASE POLQ-LIKE"/>
    <property type="match status" value="1"/>
</dbReference>
<keyword evidence="1" id="KW-0547">Nucleotide-binding</keyword>
<dbReference type="InterPro" id="IPR050474">
    <property type="entry name" value="Hel308_SKI2-like"/>
</dbReference>
<sequence length="293" mass="32800">MHSQSALRTVRSWQINWAVLGTLDNTIIAASSITSLSELLHIHVLQEDQSFIFDSNFSIKLSLANLLEETVFAIATVHPDAAFSQIATHFMNCAPPPGRGGEGSIIINWRCLIEKAHRLRVVTVTYCTTTLSAGVNLPARRVVIRSIYSGQIKISWSFHKQISVRPGRAGFDTEGDAVLMTRTKQETFEVRRDIANGGAENVWSGMLMGNEPIKSSKLSRSQINTPSSTLNLKKQHVPTLEVQVEKKREGDEEQSLNAEENKWDELHDAIFANQDDDKGRRRFREEGTQSELT</sequence>
<evidence type="ECO:0000256" key="4">
    <source>
        <dbReference type="ARBA" id="ARBA00022840"/>
    </source>
</evidence>
<evidence type="ECO:0000313" key="7">
    <source>
        <dbReference type="Proteomes" id="UP001281761"/>
    </source>
</evidence>
<evidence type="ECO:0000256" key="2">
    <source>
        <dbReference type="ARBA" id="ARBA00022801"/>
    </source>
</evidence>
<feature type="compositionally biased region" description="Basic and acidic residues" evidence="5">
    <location>
        <begin position="275"/>
        <end position="287"/>
    </location>
</feature>
<proteinExistence type="predicted"/>
<evidence type="ECO:0000256" key="5">
    <source>
        <dbReference type="SAM" id="MobiDB-lite"/>
    </source>
</evidence>
<organism evidence="6 7">
    <name type="scientific">Blattamonas nauphoetae</name>
    <dbReference type="NCBI Taxonomy" id="2049346"/>
    <lineage>
        <taxon>Eukaryota</taxon>
        <taxon>Metamonada</taxon>
        <taxon>Preaxostyla</taxon>
        <taxon>Oxymonadida</taxon>
        <taxon>Blattamonas</taxon>
    </lineage>
</organism>
<keyword evidence="2" id="KW-0378">Hydrolase</keyword>
<protein>
    <submittedName>
        <fullName evidence="6">Uncharacterized protein</fullName>
    </submittedName>
</protein>
<dbReference type="PANTHER" id="PTHR47961">
    <property type="entry name" value="DNA POLYMERASE THETA, PUTATIVE (AFU_ORTHOLOGUE AFUA_1G05260)-RELATED"/>
    <property type="match status" value="1"/>
</dbReference>
<keyword evidence="3" id="KW-0347">Helicase</keyword>
<name>A0ABQ9WSS2_9EUKA</name>
<dbReference type="EMBL" id="JARBJD010000401">
    <property type="protein sequence ID" value="KAK2942547.1"/>
    <property type="molecule type" value="Genomic_DNA"/>
</dbReference>
<evidence type="ECO:0000313" key="6">
    <source>
        <dbReference type="EMBL" id="KAK2942547.1"/>
    </source>
</evidence>
<keyword evidence="4" id="KW-0067">ATP-binding</keyword>
<accession>A0ABQ9WSS2</accession>
<dbReference type="Gene3D" id="3.40.50.300">
    <property type="entry name" value="P-loop containing nucleotide triphosphate hydrolases"/>
    <property type="match status" value="1"/>
</dbReference>
<dbReference type="InterPro" id="IPR027417">
    <property type="entry name" value="P-loop_NTPase"/>
</dbReference>
<evidence type="ECO:0000256" key="3">
    <source>
        <dbReference type="ARBA" id="ARBA00022806"/>
    </source>
</evidence>
<reference evidence="6 7" key="1">
    <citation type="journal article" date="2022" name="bioRxiv">
        <title>Genomics of Preaxostyla Flagellates Illuminates Evolutionary Transitions and the Path Towards Mitochondrial Loss.</title>
        <authorList>
            <person name="Novak L.V.F."/>
            <person name="Treitli S.C."/>
            <person name="Pyrih J."/>
            <person name="Halakuc P."/>
            <person name="Pipaliya S.V."/>
            <person name="Vacek V."/>
            <person name="Brzon O."/>
            <person name="Soukal P."/>
            <person name="Eme L."/>
            <person name="Dacks J.B."/>
            <person name="Karnkowska A."/>
            <person name="Elias M."/>
            <person name="Hampl V."/>
        </authorList>
    </citation>
    <scope>NUCLEOTIDE SEQUENCE [LARGE SCALE GENOMIC DNA]</scope>
    <source>
        <strain evidence="6">NAU3</strain>
        <tissue evidence="6">Gut</tissue>
    </source>
</reference>
<dbReference type="Proteomes" id="UP001281761">
    <property type="component" value="Unassembled WGS sequence"/>
</dbReference>
<dbReference type="SUPFAM" id="SSF52540">
    <property type="entry name" value="P-loop containing nucleoside triphosphate hydrolases"/>
    <property type="match status" value="1"/>
</dbReference>
<gene>
    <name evidence="6" type="ORF">BLNAU_22534</name>
</gene>
<comment type="caution">
    <text evidence="6">The sequence shown here is derived from an EMBL/GenBank/DDBJ whole genome shotgun (WGS) entry which is preliminary data.</text>
</comment>
<feature type="region of interest" description="Disordered" evidence="5">
    <location>
        <begin position="243"/>
        <end position="293"/>
    </location>
</feature>
<feature type="compositionally biased region" description="Basic and acidic residues" evidence="5">
    <location>
        <begin position="259"/>
        <end position="268"/>
    </location>
</feature>